<sequence>MAVFMTLTIGGAATPAVALSAPVGSAPERVHPPVVAEADAVPGIAPQDTDESAVYLDENGQVLPIENPTEADSEVAPAAACTPVSGRDNPHRSATGVAVSGHGWWGKGTCTKDLAKVYNCLYEWYTDNTWRRKACSKTETLKPGTGGSSHRTAARHNCTNTSAASWRNHVDVDVIGEGDTGERPYRQADVACQVY</sequence>
<proteinExistence type="predicted"/>
<reference evidence="2" key="1">
    <citation type="journal article" date="2019" name="Int. J. Syst. Evol. Microbiol.">
        <title>The Global Catalogue of Microorganisms (GCM) 10K type strain sequencing project: providing services to taxonomists for standard genome sequencing and annotation.</title>
        <authorList>
            <consortium name="The Broad Institute Genomics Platform"/>
            <consortium name="The Broad Institute Genome Sequencing Center for Infectious Disease"/>
            <person name="Wu L."/>
            <person name="Ma J."/>
        </authorList>
    </citation>
    <scope>NUCLEOTIDE SEQUENCE [LARGE SCALE GENOMIC DNA]</scope>
    <source>
        <strain evidence="2">JCM 4253</strain>
    </source>
</reference>
<dbReference type="Proteomes" id="UP000619355">
    <property type="component" value="Unassembled WGS sequence"/>
</dbReference>
<evidence type="ECO:0000313" key="1">
    <source>
        <dbReference type="EMBL" id="GHG74099.1"/>
    </source>
</evidence>
<evidence type="ECO:0000313" key="2">
    <source>
        <dbReference type="Proteomes" id="UP000619355"/>
    </source>
</evidence>
<organism evidence="1 2">
    <name type="scientific">Streptomyces capoamus</name>
    <dbReference type="NCBI Taxonomy" id="68183"/>
    <lineage>
        <taxon>Bacteria</taxon>
        <taxon>Bacillati</taxon>
        <taxon>Actinomycetota</taxon>
        <taxon>Actinomycetes</taxon>
        <taxon>Kitasatosporales</taxon>
        <taxon>Streptomycetaceae</taxon>
        <taxon>Streptomyces</taxon>
    </lineage>
</organism>
<dbReference type="AlphaFoldDB" id="A0A919KFV8"/>
<comment type="caution">
    <text evidence="1">The sequence shown here is derived from an EMBL/GenBank/DDBJ whole genome shotgun (WGS) entry which is preliminary data.</text>
</comment>
<keyword evidence="2" id="KW-1185">Reference proteome</keyword>
<accession>A0A919KFV8</accession>
<dbReference type="RefSeq" id="WP_229900783.1">
    <property type="nucleotide sequence ID" value="NZ_BNBF01000034.1"/>
</dbReference>
<protein>
    <submittedName>
        <fullName evidence="1">Uncharacterized protein</fullName>
    </submittedName>
</protein>
<name>A0A919KFV8_9ACTN</name>
<gene>
    <name evidence="1" type="ORF">GCM10018980_70790</name>
</gene>
<dbReference type="EMBL" id="BNBF01000034">
    <property type="protein sequence ID" value="GHG74099.1"/>
    <property type="molecule type" value="Genomic_DNA"/>
</dbReference>